<organism evidence="2 3">
    <name type="scientific">Cystobacter fuscus (strain ATCC 25194 / DSM 2262 / NBRC 100088 / M29)</name>
    <dbReference type="NCBI Taxonomy" id="1242864"/>
    <lineage>
        <taxon>Bacteria</taxon>
        <taxon>Pseudomonadati</taxon>
        <taxon>Myxococcota</taxon>
        <taxon>Myxococcia</taxon>
        <taxon>Myxococcales</taxon>
        <taxon>Cystobacterineae</taxon>
        <taxon>Archangiaceae</taxon>
        <taxon>Cystobacter</taxon>
    </lineage>
</organism>
<dbReference type="Proteomes" id="UP000011682">
    <property type="component" value="Unassembled WGS sequence"/>
</dbReference>
<name>S9P1L2_CYSF2</name>
<comment type="caution">
    <text evidence="2">The sequence shown here is derived from an EMBL/GenBank/DDBJ whole genome shotgun (WGS) entry which is preliminary data.</text>
</comment>
<reference evidence="2" key="1">
    <citation type="submission" date="2013-05" db="EMBL/GenBank/DDBJ databases">
        <title>Genome assembly of Cystobacter fuscus DSM 2262.</title>
        <authorList>
            <person name="Sharma G."/>
            <person name="Khatri I."/>
            <person name="Kaur C."/>
            <person name="Mayilraj S."/>
            <person name="Subramanian S."/>
        </authorList>
    </citation>
    <scope>NUCLEOTIDE SEQUENCE [LARGE SCALE GENOMIC DNA]</scope>
    <source>
        <strain evidence="2">DSM 2262</strain>
    </source>
</reference>
<accession>S9P1L2</accession>
<proteinExistence type="predicted"/>
<protein>
    <submittedName>
        <fullName evidence="2">Uncharacterized protein</fullName>
    </submittedName>
</protein>
<evidence type="ECO:0000313" key="2">
    <source>
        <dbReference type="EMBL" id="EPX57011.1"/>
    </source>
</evidence>
<gene>
    <name evidence="2" type="ORF">D187_006765</name>
</gene>
<dbReference type="EMBL" id="ANAH02000064">
    <property type="protein sequence ID" value="EPX57011.1"/>
    <property type="molecule type" value="Genomic_DNA"/>
</dbReference>
<sequence length="39" mass="4309">MHTGGPRERTWWVSPTLGTNPPPHGFPCPLANGHYIQPT</sequence>
<keyword evidence="3" id="KW-1185">Reference proteome</keyword>
<dbReference type="AlphaFoldDB" id="S9P1L2"/>
<evidence type="ECO:0000256" key="1">
    <source>
        <dbReference type="SAM" id="MobiDB-lite"/>
    </source>
</evidence>
<feature type="region of interest" description="Disordered" evidence="1">
    <location>
        <begin position="1"/>
        <end position="25"/>
    </location>
</feature>
<evidence type="ECO:0000313" key="3">
    <source>
        <dbReference type="Proteomes" id="UP000011682"/>
    </source>
</evidence>
<feature type="compositionally biased region" description="Basic and acidic residues" evidence="1">
    <location>
        <begin position="1"/>
        <end position="10"/>
    </location>
</feature>